<protein>
    <submittedName>
        <fullName evidence="9">Iron complex transport system permease protein</fullName>
    </submittedName>
</protein>
<evidence type="ECO:0000256" key="7">
    <source>
        <dbReference type="ARBA" id="ARBA00023136"/>
    </source>
</evidence>
<keyword evidence="3" id="KW-0813">Transport</keyword>
<keyword evidence="6 8" id="KW-1133">Transmembrane helix</keyword>
<keyword evidence="5 8" id="KW-0812">Transmembrane</keyword>
<dbReference type="SUPFAM" id="SSF81345">
    <property type="entry name" value="ABC transporter involved in vitamin B12 uptake, BtuC"/>
    <property type="match status" value="1"/>
</dbReference>
<comment type="subcellular location">
    <subcellularLocation>
        <location evidence="1">Cell membrane</location>
        <topology evidence="1">Multi-pass membrane protein</topology>
    </subcellularLocation>
</comment>
<proteinExistence type="inferred from homology"/>
<evidence type="ECO:0000256" key="3">
    <source>
        <dbReference type="ARBA" id="ARBA00022448"/>
    </source>
</evidence>
<organism evidence="9 10">
    <name type="scientific">Steroidobacter denitrificans</name>
    <dbReference type="NCBI Taxonomy" id="465721"/>
    <lineage>
        <taxon>Bacteria</taxon>
        <taxon>Pseudomonadati</taxon>
        <taxon>Pseudomonadota</taxon>
        <taxon>Gammaproteobacteria</taxon>
        <taxon>Steroidobacterales</taxon>
        <taxon>Steroidobacteraceae</taxon>
        <taxon>Steroidobacter</taxon>
    </lineage>
</organism>
<feature type="transmembrane region" description="Helical" evidence="8">
    <location>
        <begin position="185"/>
        <end position="206"/>
    </location>
</feature>
<reference evidence="9 10" key="1">
    <citation type="submission" date="2015-06" db="EMBL/GenBank/DDBJ databases">
        <title>A Comprehensive Approach to Explore the Metabolic and Phylogenetic Diversity of Bacterial Steroid Degradation in the Environment: Testosterone as an Example.</title>
        <authorList>
            <person name="Yang F.-C."/>
            <person name="Chen Y.-L."/>
            <person name="Yu C.-P."/>
            <person name="Tang S.-L."/>
            <person name="Wang P.-H."/>
            <person name="Ismail W."/>
            <person name="Wang C.-H."/>
            <person name="Yang C.-Y."/>
            <person name="Chiang Y.-R."/>
        </authorList>
    </citation>
    <scope>NUCLEOTIDE SEQUENCE [LARGE SCALE GENOMIC DNA]</scope>
    <source>
        <strain evidence="9 10">DSM 18526</strain>
    </source>
</reference>
<dbReference type="EMBL" id="CP011971">
    <property type="protein sequence ID" value="AMN46142.1"/>
    <property type="molecule type" value="Genomic_DNA"/>
</dbReference>
<evidence type="ECO:0000256" key="8">
    <source>
        <dbReference type="SAM" id="Phobius"/>
    </source>
</evidence>
<dbReference type="FunFam" id="1.10.3470.10:FF:000001">
    <property type="entry name" value="Vitamin B12 ABC transporter permease BtuC"/>
    <property type="match status" value="1"/>
</dbReference>
<feature type="transmembrane region" description="Helical" evidence="8">
    <location>
        <begin position="272"/>
        <end position="295"/>
    </location>
</feature>
<dbReference type="GO" id="GO:0005886">
    <property type="term" value="C:plasma membrane"/>
    <property type="evidence" value="ECO:0007669"/>
    <property type="project" value="UniProtKB-SubCell"/>
</dbReference>
<dbReference type="Gene3D" id="1.10.3470.10">
    <property type="entry name" value="ABC transporter involved in vitamin B12 uptake, BtuC"/>
    <property type="match status" value="1"/>
</dbReference>
<dbReference type="KEGG" id="sdf:ACG33_03250"/>
<dbReference type="RefSeq" id="WP_066918653.1">
    <property type="nucleotide sequence ID" value="NZ_CP011971.1"/>
</dbReference>
<feature type="transmembrane region" description="Helical" evidence="8">
    <location>
        <begin position="301"/>
        <end position="319"/>
    </location>
</feature>
<dbReference type="Proteomes" id="UP000070250">
    <property type="component" value="Chromosome"/>
</dbReference>
<dbReference type="Pfam" id="PF01032">
    <property type="entry name" value="FecCD"/>
    <property type="match status" value="1"/>
</dbReference>
<dbReference type="GO" id="GO:0022857">
    <property type="term" value="F:transmembrane transporter activity"/>
    <property type="evidence" value="ECO:0007669"/>
    <property type="project" value="InterPro"/>
</dbReference>
<keyword evidence="10" id="KW-1185">Reference proteome</keyword>
<comment type="similarity">
    <text evidence="2">Belongs to the binding-protein-dependent transport system permease family. FecCD subfamily.</text>
</comment>
<dbReference type="InterPro" id="IPR000522">
    <property type="entry name" value="ABC_transptr_permease_BtuC"/>
</dbReference>
<evidence type="ECO:0000256" key="2">
    <source>
        <dbReference type="ARBA" id="ARBA00007935"/>
    </source>
</evidence>
<evidence type="ECO:0000256" key="1">
    <source>
        <dbReference type="ARBA" id="ARBA00004651"/>
    </source>
</evidence>
<gene>
    <name evidence="9" type="ORF">ACG33_03250</name>
</gene>
<dbReference type="GO" id="GO:0033214">
    <property type="term" value="P:siderophore-iron import into cell"/>
    <property type="evidence" value="ECO:0007669"/>
    <property type="project" value="TreeGrafter"/>
</dbReference>
<dbReference type="STRING" id="465721.ACG33_03250"/>
<evidence type="ECO:0000313" key="10">
    <source>
        <dbReference type="Proteomes" id="UP000070250"/>
    </source>
</evidence>
<name>A0A127F6R4_STEDE</name>
<dbReference type="CDD" id="cd06550">
    <property type="entry name" value="TM_ABC_iron-siderophores_like"/>
    <property type="match status" value="1"/>
</dbReference>
<keyword evidence="4" id="KW-1003">Cell membrane</keyword>
<dbReference type="InterPro" id="IPR037294">
    <property type="entry name" value="ABC_BtuC-like"/>
</dbReference>
<dbReference type="PATRIC" id="fig|465721.4.peg.701"/>
<dbReference type="AlphaFoldDB" id="A0A127F6R4"/>
<dbReference type="PANTHER" id="PTHR30472">
    <property type="entry name" value="FERRIC ENTEROBACTIN TRANSPORT SYSTEM PERMEASE PROTEIN"/>
    <property type="match status" value="1"/>
</dbReference>
<feature type="transmembrane region" description="Helical" evidence="8">
    <location>
        <begin position="144"/>
        <end position="165"/>
    </location>
</feature>
<dbReference type="PANTHER" id="PTHR30472:SF25">
    <property type="entry name" value="ABC TRANSPORTER PERMEASE PROTEIN MJ0876-RELATED"/>
    <property type="match status" value="1"/>
</dbReference>
<sequence length="323" mass="33176">MNRARIAAIYLLLVAAALAALALSLVSGSVHIDFTGVIQGLRGNDALTQALILDLRLPRALTAFAAGGVLAIAGVLMQVLLRNPLADPFIMGVSGGAAVAALSAMLLGVSGLFVNISATLGAFGTIALVFALARGEGGWTPVRLLLTGIVVAAGASAVVSMLLALGDEAKLRGMLFWLMGDLSFATRPAPLLIVYMAALILCFPFARHLNVLARGELQARVLGAPVDQLRTGIFLSTSALTAACVTAAGPIGFVGLVTPHLARLMLGVDHRFVLPAAALLGGILVTTADLCARVLFAPRQLPVGALTAVIGVPLFLVLLRKKT</sequence>
<keyword evidence="7 8" id="KW-0472">Membrane</keyword>
<evidence type="ECO:0000313" key="9">
    <source>
        <dbReference type="EMBL" id="AMN46142.1"/>
    </source>
</evidence>
<feature type="transmembrane region" description="Helical" evidence="8">
    <location>
        <begin position="60"/>
        <end position="81"/>
    </location>
</feature>
<feature type="transmembrane region" description="Helical" evidence="8">
    <location>
        <begin position="112"/>
        <end position="132"/>
    </location>
</feature>
<evidence type="ECO:0000256" key="5">
    <source>
        <dbReference type="ARBA" id="ARBA00022692"/>
    </source>
</evidence>
<evidence type="ECO:0000256" key="4">
    <source>
        <dbReference type="ARBA" id="ARBA00022475"/>
    </source>
</evidence>
<accession>A0A127F6R4</accession>
<evidence type="ECO:0000256" key="6">
    <source>
        <dbReference type="ARBA" id="ARBA00022989"/>
    </source>
</evidence>
<feature type="transmembrane region" description="Helical" evidence="8">
    <location>
        <begin position="88"/>
        <end position="106"/>
    </location>
</feature>